<dbReference type="SUPFAM" id="SSF55874">
    <property type="entry name" value="ATPase domain of HSP90 chaperone/DNA topoisomerase II/histidine kinase"/>
    <property type="match status" value="1"/>
</dbReference>
<dbReference type="InterPro" id="IPR001610">
    <property type="entry name" value="PAC"/>
</dbReference>
<feature type="modified residue" description="4-aspartylphosphate" evidence="16">
    <location>
        <position position="1462"/>
    </location>
</feature>
<dbReference type="CDD" id="cd00082">
    <property type="entry name" value="HisKA"/>
    <property type="match status" value="1"/>
</dbReference>
<evidence type="ECO:0000259" key="21">
    <source>
        <dbReference type="PROSITE" id="PS50112"/>
    </source>
</evidence>
<dbReference type="GO" id="GO:0000155">
    <property type="term" value="F:phosphorelay sensor kinase activity"/>
    <property type="evidence" value="ECO:0007669"/>
    <property type="project" value="InterPro"/>
</dbReference>
<feature type="domain" description="Histidine kinase" evidence="19">
    <location>
        <begin position="1026"/>
        <end position="1247"/>
    </location>
</feature>
<keyword evidence="5" id="KW-1003">Cell membrane</keyword>
<feature type="modified residue" description="4-aspartylphosphate" evidence="16">
    <location>
        <position position="1315"/>
    </location>
</feature>
<comment type="subcellular location">
    <subcellularLocation>
        <location evidence="2">Cell membrane</location>
        <topology evidence="2">Multi-pass membrane protein</topology>
    </subcellularLocation>
</comment>
<comment type="catalytic activity">
    <reaction evidence="1">
        <text>ATP + protein L-histidine = ADP + protein N-phospho-L-histidine.</text>
        <dbReference type="EC" id="2.7.13.3"/>
    </reaction>
</comment>
<evidence type="ECO:0000256" key="16">
    <source>
        <dbReference type="PROSITE-ProRule" id="PRU00169"/>
    </source>
</evidence>
<dbReference type="Pfam" id="PF00072">
    <property type="entry name" value="Response_reg"/>
    <property type="match status" value="2"/>
</dbReference>
<feature type="transmembrane region" description="Helical" evidence="18">
    <location>
        <begin position="471"/>
        <end position="493"/>
    </location>
</feature>
<evidence type="ECO:0000256" key="7">
    <source>
        <dbReference type="ARBA" id="ARBA00022679"/>
    </source>
</evidence>
<dbReference type="SUPFAM" id="SSF52172">
    <property type="entry name" value="CheY-like"/>
    <property type="match status" value="2"/>
</dbReference>
<evidence type="ECO:0000256" key="2">
    <source>
        <dbReference type="ARBA" id="ARBA00004651"/>
    </source>
</evidence>
<dbReference type="InterPro" id="IPR036097">
    <property type="entry name" value="HisK_dim/P_sf"/>
</dbReference>
<feature type="domain" description="PAC" evidence="22">
    <location>
        <begin position="780"/>
        <end position="832"/>
    </location>
</feature>
<dbReference type="Gene3D" id="3.30.450.20">
    <property type="entry name" value="PAS domain"/>
    <property type="match status" value="3"/>
</dbReference>
<sequence length="1534" mass="174652">MNLSLLISRFLHKFSIGKFTFKFLFTLLLFSTLGYLGNYFRLPLFFGIEFLFGSIFSLIATNLYGTKIGLIVSAIASIHTYVLWGQPYAAVLLILETLWVGIGLHQGIKDNRSRNMVLLVLSYWMCLGAPLCFASYYFILEFGINSTVLVILKQVINGSLNALIANLCINSLPLRQWFQLGQRDRYKYTIQQVLFNLLIAFVFLPVLIIAVLIGHQFLYDIENGINTQLRSSTVNMAVDLKVWHRQNLTTLKELAALASDDKNWESLQFATTALGKVSQSLLNVYTTDAQGNILSAFPSISNSDRASLSTYIVNESIFQNVRSTLSISFSDIHNDGMTSNSHIDIAVPIFKENRFNGIVIASLDISKINYSLVEASKTWNVEFFLVDRHKKIISGASSRELQGQNFDLLGGEIRAFKPDQIQWFPQIKGASLMTRWRKSYYIQKAKIDDQNPWTLVTRLSPVPYIDALEKLYTYILTVVLAIVLLAIMVANLLSRRFVKPIAKLMKLTSALQQNLSGESDFTWESKSFEEIDTLGYNFQAMAIALRERFQEIKQANLNLEERVKQRTAELLKSELRLEKITDAVPSAVYQFRRDFDGNYSTTFISRGANDIYEFTPEQIYQDVGRILDLTLPEDYQVFFQSVDYSAQTLTAWILKYRIKTPSGKIKWISGQAQPVLQEDGSIVWNGVITDISDLKQTELALQKSEERWQLAVQAADDGIWDWDLETGIVFRSDRWYTMLGRDPDVDNEQPIDWLDLIHPDDRDRVVQQQEKYLAREISRCVVEYRMRCIDGSYKWILTQSQALWNEHDKSIRMVGTNTDISDRKLAIATLEKRESYLAMLVNMQSHLIAESGGNQDYVNILEILGVVSDFSSIKIFTCNQSLESISEIKVYCAWYSEGMREPKKSEQVEFLQNIIDLNWLPRLAQGEVINESLSTIPEMEKSILASKDLSSILVMPIMVNGLFWGFMSFHDYLNDHLRDSIEISLLTISTSSLAMHLERQLAKIEMLHAMESAQAANRAKSEFLATMSHEIRTPMNAVIGFTSLLLDTSLDAEQQEFTEIIRSSSNNLLTIINDILDFSKIESGQFIIDMQPLDLRHCIEECIDLFASKLSVIELSYCIDFDVPEWIVSDITRLRQILVNLFSNAIKFTSNGEVTLRVSVREINNYYQEYKLLFTVKDTGIGIPKDRYDRLFKPFSQVDSSTTRQYGGTGLGLAIADRLSQLLGGEISVDSEVGIGSTFSFTISALLAEPEIVQQEWEHSFVGLRILILEDNDINREGLTIFVQKLKMEVAATSSSQQAIDWLNEGQKFDFAIVDYLIPVVEISEINGSYGNIGELLRMYSSSLPIIFLTGLNKSTHIIDDFLTIYLNKPTKRSQIYSALQKLHSTHDQIEAPPKLRDSSYFDENFAVKFPLKILLAEDNIVNQKVAIRFLNRLGYEVDAVVNGLEVINLLYTKTYDVILMDVHMPEMDGLVTTQRIIQEFTNKPWIIALTANALQGDREICLQAGMQDYISKPIQIQNLTQALERAYSNVSFA</sequence>
<evidence type="ECO:0000256" key="11">
    <source>
        <dbReference type="ARBA" id="ARBA00022840"/>
    </source>
</evidence>
<dbReference type="PROSITE" id="PS50110">
    <property type="entry name" value="RESPONSE_REGULATORY"/>
    <property type="match status" value="2"/>
</dbReference>
<feature type="domain" description="PAC" evidence="22">
    <location>
        <begin position="652"/>
        <end position="703"/>
    </location>
</feature>
<evidence type="ECO:0000256" key="3">
    <source>
        <dbReference type="ARBA" id="ARBA00006402"/>
    </source>
</evidence>
<evidence type="ECO:0000256" key="5">
    <source>
        <dbReference type="ARBA" id="ARBA00022475"/>
    </source>
</evidence>
<dbReference type="InterPro" id="IPR035965">
    <property type="entry name" value="PAS-like_dom_sf"/>
</dbReference>
<organism evidence="23 24">
    <name type="scientific">Pseudanabaena frigida</name>
    <dbReference type="NCBI Taxonomy" id="945775"/>
    <lineage>
        <taxon>Bacteria</taxon>
        <taxon>Bacillati</taxon>
        <taxon>Cyanobacteriota</taxon>
        <taxon>Cyanophyceae</taxon>
        <taxon>Pseudanabaenales</taxon>
        <taxon>Pseudanabaenaceae</taxon>
        <taxon>Pseudanabaena</taxon>
    </lineage>
</organism>
<dbReference type="Gene3D" id="3.40.50.2300">
    <property type="match status" value="2"/>
</dbReference>
<keyword evidence="10" id="KW-0418">Kinase</keyword>
<name>A0A2W4VTN0_9CYAN</name>
<dbReference type="EMBL" id="QBML01000043">
    <property type="protein sequence ID" value="PZO36233.1"/>
    <property type="molecule type" value="Genomic_DNA"/>
</dbReference>
<feature type="transmembrane region" description="Helical" evidence="18">
    <location>
        <begin position="20"/>
        <end position="37"/>
    </location>
</feature>
<dbReference type="SMART" id="SM00448">
    <property type="entry name" value="REC"/>
    <property type="match status" value="2"/>
</dbReference>
<evidence type="ECO:0000256" key="6">
    <source>
        <dbReference type="ARBA" id="ARBA00022553"/>
    </source>
</evidence>
<keyword evidence="8 18" id="KW-0812">Transmembrane</keyword>
<evidence type="ECO:0000256" key="10">
    <source>
        <dbReference type="ARBA" id="ARBA00022777"/>
    </source>
</evidence>
<dbReference type="PROSITE" id="PS50112">
    <property type="entry name" value="PAS"/>
    <property type="match status" value="1"/>
</dbReference>
<dbReference type="PROSITE" id="PS50113">
    <property type="entry name" value="PAC"/>
    <property type="match status" value="2"/>
</dbReference>
<evidence type="ECO:0000256" key="17">
    <source>
        <dbReference type="SAM" id="Coils"/>
    </source>
</evidence>
<evidence type="ECO:0000256" key="4">
    <source>
        <dbReference type="ARBA" id="ARBA00012438"/>
    </source>
</evidence>
<evidence type="ECO:0000259" key="22">
    <source>
        <dbReference type="PROSITE" id="PS50113"/>
    </source>
</evidence>
<feature type="transmembrane region" description="Helical" evidence="18">
    <location>
        <begin position="949"/>
        <end position="967"/>
    </location>
</feature>
<evidence type="ECO:0000256" key="18">
    <source>
        <dbReference type="SAM" id="Phobius"/>
    </source>
</evidence>
<dbReference type="Pfam" id="PF00512">
    <property type="entry name" value="HisKA"/>
    <property type="match status" value="1"/>
</dbReference>
<dbReference type="Gene3D" id="3.30.565.10">
    <property type="entry name" value="Histidine kinase-like ATPase, C-terminal domain"/>
    <property type="match status" value="1"/>
</dbReference>
<dbReference type="SUPFAM" id="SSF47384">
    <property type="entry name" value="Homodimeric domain of signal transducing histidine kinase"/>
    <property type="match status" value="1"/>
</dbReference>
<dbReference type="CDD" id="cd00156">
    <property type="entry name" value="REC"/>
    <property type="match status" value="1"/>
</dbReference>
<dbReference type="Proteomes" id="UP000249467">
    <property type="component" value="Unassembled WGS sequence"/>
</dbReference>
<dbReference type="Pfam" id="PF02518">
    <property type="entry name" value="HATPase_c"/>
    <property type="match status" value="1"/>
</dbReference>
<feature type="transmembrane region" description="Helical" evidence="18">
    <location>
        <begin position="116"/>
        <end position="139"/>
    </location>
</feature>
<dbReference type="SMART" id="SM00091">
    <property type="entry name" value="PAS"/>
    <property type="match status" value="2"/>
</dbReference>
<dbReference type="PROSITE" id="PS50109">
    <property type="entry name" value="HIS_KIN"/>
    <property type="match status" value="1"/>
</dbReference>
<comment type="caution">
    <text evidence="23">The sequence shown here is derived from an EMBL/GenBank/DDBJ whole genome shotgun (WGS) entry which is preliminary data.</text>
</comment>
<reference evidence="23 24" key="1">
    <citation type="submission" date="2018-04" db="EMBL/GenBank/DDBJ databases">
        <authorList>
            <person name="Go L.Y."/>
            <person name="Mitchell J.A."/>
        </authorList>
    </citation>
    <scope>NUCLEOTIDE SEQUENCE [LARGE SCALE GENOMIC DNA]</scope>
    <source>
        <strain evidence="23">ULC066bin1</strain>
    </source>
</reference>
<feature type="domain" description="Response regulatory" evidence="20">
    <location>
        <begin position="1265"/>
        <end position="1384"/>
    </location>
</feature>
<dbReference type="SMART" id="SM00388">
    <property type="entry name" value="HisKA"/>
    <property type="match status" value="1"/>
</dbReference>
<dbReference type="InterPro" id="IPR029016">
    <property type="entry name" value="GAF-like_dom_sf"/>
</dbReference>
<dbReference type="PANTHER" id="PTHR45339">
    <property type="entry name" value="HYBRID SIGNAL TRANSDUCTION HISTIDINE KINASE J"/>
    <property type="match status" value="1"/>
</dbReference>
<feature type="domain" description="Response regulatory" evidence="20">
    <location>
        <begin position="1413"/>
        <end position="1528"/>
    </location>
</feature>
<evidence type="ECO:0000256" key="14">
    <source>
        <dbReference type="ARBA" id="ARBA00023136"/>
    </source>
</evidence>
<dbReference type="SMART" id="SM00387">
    <property type="entry name" value="HATPase_c"/>
    <property type="match status" value="1"/>
</dbReference>
<evidence type="ECO:0000313" key="24">
    <source>
        <dbReference type="Proteomes" id="UP000249467"/>
    </source>
</evidence>
<feature type="domain" description="PAS" evidence="21">
    <location>
        <begin position="704"/>
        <end position="776"/>
    </location>
</feature>
<evidence type="ECO:0000259" key="19">
    <source>
        <dbReference type="PROSITE" id="PS50109"/>
    </source>
</evidence>
<dbReference type="InterPro" id="IPR000014">
    <property type="entry name" value="PAS"/>
</dbReference>
<dbReference type="SUPFAM" id="SSF55781">
    <property type="entry name" value="GAF domain-like"/>
    <property type="match status" value="1"/>
</dbReference>
<dbReference type="FunFam" id="3.30.565.10:FF:000010">
    <property type="entry name" value="Sensor histidine kinase RcsC"/>
    <property type="match status" value="1"/>
</dbReference>
<dbReference type="InterPro" id="IPR036890">
    <property type="entry name" value="HATPase_C_sf"/>
</dbReference>
<keyword evidence="7" id="KW-0808">Transferase</keyword>
<dbReference type="InterPro" id="IPR003594">
    <property type="entry name" value="HATPase_dom"/>
</dbReference>
<keyword evidence="12 18" id="KW-1133">Transmembrane helix</keyword>
<dbReference type="CDD" id="cd18773">
    <property type="entry name" value="PDC1_HK_sensor"/>
    <property type="match status" value="1"/>
</dbReference>
<dbReference type="CDD" id="cd16922">
    <property type="entry name" value="HATPase_EvgS-ArcB-TorS-like"/>
    <property type="match status" value="1"/>
</dbReference>
<proteinExistence type="inferred from homology"/>
<dbReference type="Pfam" id="PF08447">
    <property type="entry name" value="PAS_3"/>
    <property type="match status" value="2"/>
</dbReference>
<feature type="transmembrane region" description="Helical" evidence="18">
    <location>
        <begin position="44"/>
        <end position="65"/>
    </location>
</feature>
<keyword evidence="11" id="KW-0067">ATP-binding</keyword>
<dbReference type="Gene3D" id="3.30.450.40">
    <property type="match status" value="1"/>
</dbReference>
<dbReference type="Gene3D" id="6.10.340.10">
    <property type="match status" value="1"/>
</dbReference>
<feature type="transmembrane region" description="Helical" evidence="18">
    <location>
        <begin position="85"/>
        <end position="104"/>
    </location>
</feature>
<keyword evidence="6 16" id="KW-0597">Phosphoprotein</keyword>
<dbReference type="SMART" id="SM00086">
    <property type="entry name" value="PAC"/>
    <property type="match status" value="2"/>
</dbReference>
<dbReference type="InterPro" id="IPR011006">
    <property type="entry name" value="CheY-like_superfamily"/>
</dbReference>
<dbReference type="InterPro" id="IPR013655">
    <property type="entry name" value="PAS_fold_3"/>
</dbReference>
<dbReference type="PRINTS" id="PR00344">
    <property type="entry name" value="BCTRLSENSOR"/>
</dbReference>
<dbReference type="FunFam" id="1.10.287.130:FF:000003">
    <property type="entry name" value="Histidine kinase"/>
    <property type="match status" value="1"/>
</dbReference>
<accession>A0A2W4VTN0</accession>
<feature type="transmembrane region" description="Helical" evidence="18">
    <location>
        <begin position="193"/>
        <end position="218"/>
    </location>
</feature>
<evidence type="ECO:0000259" key="20">
    <source>
        <dbReference type="PROSITE" id="PS50110"/>
    </source>
</evidence>
<dbReference type="PANTHER" id="PTHR45339:SF1">
    <property type="entry name" value="HYBRID SIGNAL TRANSDUCTION HISTIDINE KINASE J"/>
    <property type="match status" value="1"/>
</dbReference>
<evidence type="ECO:0000256" key="12">
    <source>
        <dbReference type="ARBA" id="ARBA00022989"/>
    </source>
</evidence>
<keyword evidence="14 18" id="KW-0472">Membrane</keyword>
<evidence type="ECO:0000256" key="15">
    <source>
        <dbReference type="ARBA" id="ARBA00074306"/>
    </source>
</evidence>
<evidence type="ECO:0000256" key="1">
    <source>
        <dbReference type="ARBA" id="ARBA00000085"/>
    </source>
</evidence>
<dbReference type="GO" id="GO:0005886">
    <property type="term" value="C:plasma membrane"/>
    <property type="evidence" value="ECO:0007669"/>
    <property type="project" value="UniProtKB-SubCell"/>
</dbReference>
<feature type="coiled-coil region" evidence="17">
    <location>
        <begin position="542"/>
        <end position="569"/>
    </location>
</feature>
<evidence type="ECO:0000313" key="23">
    <source>
        <dbReference type="EMBL" id="PZO36233.1"/>
    </source>
</evidence>
<evidence type="ECO:0000256" key="9">
    <source>
        <dbReference type="ARBA" id="ARBA00022741"/>
    </source>
</evidence>
<dbReference type="InterPro" id="IPR003661">
    <property type="entry name" value="HisK_dim/P_dom"/>
</dbReference>
<comment type="similarity">
    <text evidence="3">In the N-terminal section; belongs to the phytochrome family.</text>
</comment>
<dbReference type="Gene3D" id="1.10.287.130">
    <property type="match status" value="1"/>
</dbReference>
<dbReference type="InterPro" id="IPR005467">
    <property type="entry name" value="His_kinase_dom"/>
</dbReference>
<dbReference type="CDD" id="cd00130">
    <property type="entry name" value="PAS"/>
    <property type="match status" value="2"/>
</dbReference>
<evidence type="ECO:0000256" key="13">
    <source>
        <dbReference type="ARBA" id="ARBA00023012"/>
    </source>
</evidence>
<dbReference type="InterPro" id="IPR004358">
    <property type="entry name" value="Sig_transdc_His_kin-like_C"/>
</dbReference>
<dbReference type="InterPro" id="IPR001789">
    <property type="entry name" value="Sig_transdc_resp-reg_receiver"/>
</dbReference>
<keyword evidence="17" id="KW-0175">Coiled coil</keyword>
<dbReference type="CDD" id="cd17546">
    <property type="entry name" value="REC_hyHK_CKI1_RcsC-like"/>
    <property type="match status" value="1"/>
</dbReference>
<dbReference type="GO" id="GO:0005524">
    <property type="term" value="F:ATP binding"/>
    <property type="evidence" value="ECO:0007669"/>
    <property type="project" value="UniProtKB-KW"/>
</dbReference>
<dbReference type="SUPFAM" id="SSF55785">
    <property type="entry name" value="PYP-like sensor domain (PAS domain)"/>
    <property type="match status" value="2"/>
</dbReference>
<dbReference type="EC" id="2.7.13.3" evidence="4"/>
<reference evidence="23 24" key="2">
    <citation type="submission" date="2018-06" db="EMBL/GenBank/DDBJ databases">
        <title>Metagenomic assembly of (sub)arctic Cyanobacteria and their associated microbiome from non-axenic cultures.</title>
        <authorList>
            <person name="Baurain D."/>
        </authorList>
    </citation>
    <scope>NUCLEOTIDE SEQUENCE [LARGE SCALE GENOMIC DNA]</scope>
    <source>
        <strain evidence="23">ULC066bin1</strain>
    </source>
</reference>
<feature type="transmembrane region" description="Helical" evidence="18">
    <location>
        <begin position="151"/>
        <end position="172"/>
    </location>
</feature>
<keyword evidence="9" id="KW-0547">Nucleotide-binding</keyword>
<dbReference type="NCBIfam" id="TIGR00229">
    <property type="entry name" value="sensory_box"/>
    <property type="match status" value="1"/>
</dbReference>
<keyword evidence="13" id="KW-0902">Two-component regulatory system</keyword>
<evidence type="ECO:0000256" key="8">
    <source>
        <dbReference type="ARBA" id="ARBA00022692"/>
    </source>
</evidence>
<protein>
    <recommendedName>
        <fullName evidence="15">Circadian input-output histidine kinase CikA</fullName>
        <ecNumber evidence="4">2.7.13.3</ecNumber>
    </recommendedName>
</protein>
<gene>
    <name evidence="23" type="ORF">DCF19_22050</name>
</gene>
<dbReference type="InterPro" id="IPR000700">
    <property type="entry name" value="PAS-assoc_C"/>
</dbReference>